<dbReference type="InterPro" id="IPR012337">
    <property type="entry name" value="RNaseH-like_sf"/>
</dbReference>
<accession>A0A9K3D3M8</accession>
<dbReference type="InterPro" id="IPR036397">
    <property type="entry name" value="RNaseH_sf"/>
</dbReference>
<dbReference type="SUPFAM" id="SSF53098">
    <property type="entry name" value="Ribonuclease H-like"/>
    <property type="match status" value="1"/>
</dbReference>
<reference evidence="1 2" key="1">
    <citation type="journal article" date="2018" name="PLoS ONE">
        <title>The draft genome of Kipferlia bialata reveals reductive genome evolution in fornicate parasites.</title>
        <authorList>
            <person name="Tanifuji G."/>
            <person name="Takabayashi S."/>
            <person name="Kume K."/>
            <person name="Takagi M."/>
            <person name="Nakayama T."/>
            <person name="Kamikawa R."/>
            <person name="Inagaki Y."/>
            <person name="Hashimoto T."/>
        </authorList>
    </citation>
    <scope>NUCLEOTIDE SEQUENCE [LARGE SCALE GENOMIC DNA]</scope>
    <source>
        <strain evidence="1">NY0173</strain>
    </source>
</reference>
<protein>
    <submittedName>
        <fullName evidence="1">Uncharacterized protein</fullName>
    </submittedName>
</protein>
<dbReference type="AlphaFoldDB" id="A0A9K3D3M8"/>
<sequence>YEWKGGLQKLANEYGINRVGTMHQAGSDSLVTAEVFFRVVNKLKSRIDVVSNKDTFDGHIYGLHVSYQDNSFQ</sequence>
<feature type="non-terminal residue" evidence="1">
    <location>
        <position position="1"/>
    </location>
</feature>
<organism evidence="1 2">
    <name type="scientific">Kipferlia bialata</name>
    <dbReference type="NCBI Taxonomy" id="797122"/>
    <lineage>
        <taxon>Eukaryota</taxon>
        <taxon>Metamonada</taxon>
        <taxon>Carpediemonas-like organisms</taxon>
        <taxon>Kipferlia</taxon>
    </lineage>
</organism>
<proteinExistence type="predicted"/>
<dbReference type="OrthoDB" id="1164111at2759"/>
<evidence type="ECO:0000313" key="2">
    <source>
        <dbReference type="Proteomes" id="UP000265618"/>
    </source>
</evidence>
<dbReference type="EMBL" id="BDIP01003393">
    <property type="protein sequence ID" value="GIQ87650.1"/>
    <property type="molecule type" value="Genomic_DNA"/>
</dbReference>
<dbReference type="Proteomes" id="UP000265618">
    <property type="component" value="Unassembled WGS sequence"/>
</dbReference>
<comment type="caution">
    <text evidence="1">The sequence shown here is derived from an EMBL/GenBank/DDBJ whole genome shotgun (WGS) entry which is preliminary data.</text>
</comment>
<keyword evidence="2" id="KW-1185">Reference proteome</keyword>
<evidence type="ECO:0000313" key="1">
    <source>
        <dbReference type="EMBL" id="GIQ87650.1"/>
    </source>
</evidence>
<dbReference type="GO" id="GO:0003676">
    <property type="term" value="F:nucleic acid binding"/>
    <property type="evidence" value="ECO:0007669"/>
    <property type="project" value="InterPro"/>
</dbReference>
<name>A0A9K3D3M8_9EUKA</name>
<gene>
    <name evidence="1" type="ORF">KIPB_009729</name>
</gene>
<dbReference type="Gene3D" id="3.30.420.10">
    <property type="entry name" value="Ribonuclease H-like superfamily/Ribonuclease H"/>
    <property type="match status" value="1"/>
</dbReference>